<reference evidence="6" key="1">
    <citation type="journal article" date="2019" name="Int. J. Syst. Evol. Microbiol.">
        <title>The Global Catalogue of Microorganisms (GCM) 10K type strain sequencing project: providing services to taxonomists for standard genome sequencing and annotation.</title>
        <authorList>
            <consortium name="The Broad Institute Genomics Platform"/>
            <consortium name="The Broad Institute Genome Sequencing Center for Infectious Disease"/>
            <person name="Wu L."/>
            <person name="Ma J."/>
        </authorList>
    </citation>
    <scope>NUCLEOTIDE SEQUENCE [LARGE SCALE GENOMIC DNA]</scope>
    <source>
        <strain evidence="6">JCM 3366</strain>
    </source>
</reference>
<dbReference type="Pfam" id="PF00515">
    <property type="entry name" value="TPR_1"/>
    <property type="match status" value="1"/>
</dbReference>
<protein>
    <submittedName>
        <fullName evidence="5">Tetratricopeptide repeat protein</fullName>
    </submittedName>
</protein>
<evidence type="ECO:0000313" key="6">
    <source>
        <dbReference type="Proteomes" id="UP001596107"/>
    </source>
</evidence>
<dbReference type="Proteomes" id="UP001596107">
    <property type="component" value="Unassembled WGS sequence"/>
</dbReference>
<feature type="compositionally biased region" description="Basic and acidic residues" evidence="2">
    <location>
        <begin position="570"/>
        <end position="582"/>
    </location>
</feature>
<evidence type="ECO:0000256" key="2">
    <source>
        <dbReference type="SAM" id="MobiDB-lite"/>
    </source>
</evidence>
<feature type="signal peptide" evidence="3">
    <location>
        <begin position="1"/>
        <end position="28"/>
    </location>
</feature>
<feature type="repeat" description="TPR" evidence="1">
    <location>
        <begin position="385"/>
        <end position="418"/>
    </location>
</feature>
<keyword evidence="1" id="KW-0802">TPR repeat</keyword>
<dbReference type="Pfam" id="PF13432">
    <property type="entry name" value="TPR_16"/>
    <property type="match status" value="2"/>
</dbReference>
<feature type="repeat" description="TPR" evidence="1">
    <location>
        <begin position="44"/>
        <end position="77"/>
    </location>
</feature>
<comment type="caution">
    <text evidence="5">The sequence shown here is derived from an EMBL/GenBank/DDBJ whole genome shotgun (WGS) entry which is preliminary data.</text>
</comment>
<evidence type="ECO:0000259" key="4">
    <source>
        <dbReference type="PROSITE" id="PS51782"/>
    </source>
</evidence>
<dbReference type="SMART" id="SM00028">
    <property type="entry name" value="TPR"/>
    <property type="match status" value="8"/>
</dbReference>
<gene>
    <name evidence="5" type="ORF">ACFPOD_03215</name>
</gene>
<evidence type="ECO:0000256" key="3">
    <source>
        <dbReference type="SAM" id="SignalP"/>
    </source>
</evidence>
<feature type="compositionally biased region" description="Basic and acidic residues" evidence="2">
    <location>
        <begin position="613"/>
        <end position="626"/>
    </location>
</feature>
<dbReference type="EMBL" id="JBHSNB010000001">
    <property type="protein sequence ID" value="MFC5584107.1"/>
    <property type="molecule type" value="Genomic_DNA"/>
</dbReference>
<dbReference type="SMART" id="SM00257">
    <property type="entry name" value="LysM"/>
    <property type="match status" value="1"/>
</dbReference>
<dbReference type="PANTHER" id="PTHR12558">
    <property type="entry name" value="CELL DIVISION CYCLE 16,23,27"/>
    <property type="match status" value="1"/>
</dbReference>
<dbReference type="PANTHER" id="PTHR12558:SF13">
    <property type="entry name" value="CELL DIVISION CYCLE PROTEIN 27 HOMOLOG"/>
    <property type="match status" value="1"/>
</dbReference>
<dbReference type="Pfam" id="PF01476">
    <property type="entry name" value="LysM"/>
    <property type="match status" value="1"/>
</dbReference>
<dbReference type="RefSeq" id="WP_223020069.1">
    <property type="nucleotide sequence ID" value="NZ_CP078143.1"/>
</dbReference>
<dbReference type="PROSITE" id="PS51782">
    <property type="entry name" value="LYSM"/>
    <property type="match status" value="1"/>
</dbReference>
<dbReference type="Pfam" id="PF13414">
    <property type="entry name" value="TPR_11"/>
    <property type="match status" value="1"/>
</dbReference>
<accession>A0ABW0T4S4</accession>
<feature type="chain" id="PRO_5046557226" evidence="3">
    <location>
        <begin position="29"/>
        <end position="687"/>
    </location>
</feature>
<dbReference type="InterPro" id="IPR019734">
    <property type="entry name" value="TPR_rpt"/>
</dbReference>
<feature type="repeat" description="TPR" evidence="1">
    <location>
        <begin position="492"/>
        <end position="525"/>
    </location>
</feature>
<dbReference type="SUPFAM" id="SSF54106">
    <property type="entry name" value="LysM domain"/>
    <property type="match status" value="1"/>
</dbReference>
<sequence length="687" mass="76664">MRKRFNSGLLATVGLAGFLAFTPQLAMAKEGGADDRDLIAISSFSGAFLAARAAEADNDFESAIDYYERALAFQPDNQAIQQSLLLALVAEGRFDDALPHARALKSVPEMERFSRLGLAVDALRDENYAQAENWLKLVLESDLDRLITSIMSAWAEMGQEGQTDQALATLEELDGPDWYRLFRSYHRALMLAQSGKNAEAETAFDALLRDVTAASAGPDTYMRATEAYASWLAERGEREKALAALDNGEKYITGRAATTILREKIEAGDAVTFPVPDPRAGAAEILLNIATALNRGGGEPFVKLYLNYALALSPDNDDILVQLASLAEQQSEPEKAISFYDRIKPGSPWRRLAELQTGLNLADLDRHEEAETYLNAAIEKDPDDIRAYLSLGRVYAVQKDYRAAADVYDRAVERIAEPEREDWSLFYQRGIAYERLKEWEKAEPNFFKALELYPDQPQVLNYLGYSWVDMNMKLEEGLELIGRAVELRPNDGYIVDSLGWAHYRLGRYEEAAKELERAVSLRPEDPVLNDHLGDAYWRTGRKLEATYQWSHARDLDPEPELLAEVEKKLKEGLPDDEPKKLAEASTPEKVIADGTATPEKPTAGKPAEPEASEEPKTETKAVEPPEKTATGDAFYTIKDGETLWSIAVEQLGDGERFRDILAVNPDLQRNPDLLRAGQEIRLPPQDQ</sequence>
<dbReference type="Gene3D" id="1.25.40.10">
    <property type="entry name" value="Tetratricopeptide repeat domain"/>
    <property type="match status" value="4"/>
</dbReference>
<feature type="domain" description="LysM" evidence="4">
    <location>
        <begin position="633"/>
        <end position="682"/>
    </location>
</feature>
<feature type="region of interest" description="Disordered" evidence="2">
    <location>
        <begin position="570"/>
        <end position="634"/>
    </location>
</feature>
<evidence type="ECO:0000256" key="1">
    <source>
        <dbReference type="PROSITE-ProRule" id="PRU00339"/>
    </source>
</evidence>
<proteinExistence type="predicted"/>
<dbReference type="Gene3D" id="3.10.350.10">
    <property type="entry name" value="LysM domain"/>
    <property type="match status" value="1"/>
</dbReference>
<evidence type="ECO:0000313" key="5">
    <source>
        <dbReference type="EMBL" id="MFC5584107.1"/>
    </source>
</evidence>
<name>A0ABW0T4S4_9HYPH</name>
<feature type="repeat" description="TPR" evidence="1">
    <location>
        <begin position="423"/>
        <end position="456"/>
    </location>
</feature>
<dbReference type="InterPro" id="IPR036779">
    <property type="entry name" value="LysM_dom_sf"/>
</dbReference>
<dbReference type="InterPro" id="IPR018392">
    <property type="entry name" value="LysM"/>
</dbReference>
<organism evidence="5 6">
    <name type="scientific">Nitratireductor kimnyeongensis</name>
    <dbReference type="NCBI Taxonomy" id="430679"/>
    <lineage>
        <taxon>Bacteria</taxon>
        <taxon>Pseudomonadati</taxon>
        <taxon>Pseudomonadota</taxon>
        <taxon>Alphaproteobacteria</taxon>
        <taxon>Hyphomicrobiales</taxon>
        <taxon>Phyllobacteriaceae</taxon>
        <taxon>Nitratireductor</taxon>
    </lineage>
</organism>
<dbReference type="InterPro" id="IPR011990">
    <property type="entry name" value="TPR-like_helical_dom_sf"/>
</dbReference>
<keyword evidence="6" id="KW-1185">Reference proteome</keyword>
<dbReference type="PROSITE" id="PS50005">
    <property type="entry name" value="TPR"/>
    <property type="match status" value="4"/>
</dbReference>
<dbReference type="CDD" id="cd00118">
    <property type="entry name" value="LysM"/>
    <property type="match status" value="1"/>
</dbReference>
<dbReference type="SUPFAM" id="SSF48452">
    <property type="entry name" value="TPR-like"/>
    <property type="match status" value="3"/>
</dbReference>
<keyword evidence="3" id="KW-0732">Signal</keyword>